<proteinExistence type="inferred from homology"/>
<evidence type="ECO:0000256" key="1">
    <source>
        <dbReference type="ARBA" id="ARBA00006432"/>
    </source>
</evidence>
<dbReference type="Pfam" id="PF00501">
    <property type="entry name" value="AMP-binding"/>
    <property type="match status" value="1"/>
</dbReference>
<evidence type="ECO:0000313" key="5">
    <source>
        <dbReference type="EMBL" id="KAB8068216.1"/>
    </source>
</evidence>
<dbReference type="Gene3D" id="3.40.50.12780">
    <property type="entry name" value="N-terminal domain of ligase-like"/>
    <property type="match status" value="1"/>
</dbReference>
<name>A0A5N5WI96_9EURO</name>
<dbReference type="InterPro" id="IPR020845">
    <property type="entry name" value="AMP-binding_CS"/>
</dbReference>
<accession>A0A5N5WI96</accession>
<evidence type="ECO:0000259" key="4">
    <source>
        <dbReference type="Pfam" id="PF00501"/>
    </source>
</evidence>
<evidence type="ECO:0000256" key="3">
    <source>
        <dbReference type="SAM" id="Phobius"/>
    </source>
</evidence>
<feature type="transmembrane region" description="Helical" evidence="3">
    <location>
        <begin position="236"/>
        <end position="255"/>
    </location>
</feature>
<sequence length="560" mass="61940">MSTITSRFNIQTPSTDLLTYLFDSPWSPTQGWPADEPLILSAKGPDAPSCTFNQFKHLVKCFASGFQQRARPGARVVIYGTLDVYLPAVLFGAIGTGACCNICPTYPLAETVTRLETVRADFVFFAPQHLDRVRAAAAQAGVPTENLFVLDSSTTGEAVAGGAIRHWSSLLDLVNGPTFEWRRLSSEEAKTTTALLTHTSGTTGLPKLAERTHYGLIGNTEQLLYRYHLKERSEHETWFCTFLYAGIGFILYGLLMPLKARYKSIYMPEYSLDQFLFAVEKFRPTSLHTPKHIFQNLLTNAANADFSSVSSLRTGGAMIPFRMCEEWTRCHGSPCEVVCGMTEGGIHFASDPRELETDNTVGELLPNLEAKVVDQNGNPLARGECGEVWIWNPFAMKGYLDKPVATAELFSPDGFIKTGDIGMVNGRGRWYVLGRMKDMFKRNGSHVMASEIEAAIITHPEVLEAVVVPVKLPEEDDDEPVPRGYIVQRPGSTLTVGAFMKWMFCELSEKLRLEGGVEFLDSLPVSTGGKIDRNTLREKAAIDVHKARGTSQMGEQISQL</sequence>
<reference evidence="5 6" key="1">
    <citation type="submission" date="2019-04" db="EMBL/GenBank/DDBJ databases">
        <title>Friends and foes A comparative genomics study of 23 Aspergillus species from section Flavi.</title>
        <authorList>
            <consortium name="DOE Joint Genome Institute"/>
            <person name="Kjaerbolling I."/>
            <person name="Vesth T."/>
            <person name="Frisvad J.C."/>
            <person name="Nybo J.L."/>
            <person name="Theobald S."/>
            <person name="Kildgaard S."/>
            <person name="Isbrandt T."/>
            <person name="Kuo A."/>
            <person name="Sato A."/>
            <person name="Lyhne E.K."/>
            <person name="Kogle M.E."/>
            <person name="Wiebenga A."/>
            <person name="Kun R.S."/>
            <person name="Lubbers R.J."/>
            <person name="Makela M.R."/>
            <person name="Barry K."/>
            <person name="Chovatia M."/>
            <person name="Clum A."/>
            <person name="Daum C."/>
            <person name="Haridas S."/>
            <person name="He G."/>
            <person name="LaButti K."/>
            <person name="Lipzen A."/>
            <person name="Mondo S."/>
            <person name="Riley R."/>
            <person name="Salamov A."/>
            <person name="Simmons B.A."/>
            <person name="Magnuson J.K."/>
            <person name="Henrissat B."/>
            <person name="Mortensen U.H."/>
            <person name="Larsen T.O."/>
            <person name="Devries R.P."/>
            <person name="Grigoriev I.V."/>
            <person name="Machida M."/>
            <person name="Baker S.E."/>
            <person name="Andersen M.R."/>
        </authorList>
    </citation>
    <scope>NUCLEOTIDE SEQUENCE [LARGE SCALE GENOMIC DNA]</scope>
    <source>
        <strain evidence="5 6">CBS 151.66</strain>
    </source>
</reference>
<dbReference type="Gene3D" id="3.30.300.30">
    <property type="match status" value="1"/>
</dbReference>
<dbReference type="InterPro" id="IPR045851">
    <property type="entry name" value="AMP-bd_C_sf"/>
</dbReference>
<evidence type="ECO:0000313" key="6">
    <source>
        <dbReference type="Proteomes" id="UP000326565"/>
    </source>
</evidence>
<keyword evidence="2" id="KW-0436">Ligase</keyword>
<dbReference type="Proteomes" id="UP000326565">
    <property type="component" value="Unassembled WGS sequence"/>
</dbReference>
<keyword evidence="6" id="KW-1185">Reference proteome</keyword>
<dbReference type="InterPro" id="IPR000873">
    <property type="entry name" value="AMP-dep_synth/lig_dom"/>
</dbReference>
<dbReference type="SUPFAM" id="SSF56801">
    <property type="entry name" value="Acetyl-CoA synthetase-like"/>
    <property type="match status" value="1"/>
</dbReference>
<dbReference type="OrthoDB" id="10253869at2759"/>
<feature type="domain" description="AMP-dependent synthetase/ligase" evidence="4">
    <location>
        <begin position="49"/>
        <end position="400"/>
    </location>
</feature>
<dbReference type="AlphaFoldDB" id="A0A5N5WI96"/>
<dbReference type="PROSITE" id="PS00455">
    <property type="entry name" value="AMP_BINDING"/>
    <property type="match status" value="1"/>
</dbReference>
<gene>
    <name evidence="5" type="ORF">BDV29DRAFT_199577</name>
</gene>
<keyword evidence="3" id="KW-0472">Membrane</keyword>
<protein>
    <submittedName>
        <fullName evidence="5">Acetyl-CoA synthetase-like protein</fullName>
    </submittedName>
</protein>
<dbReference type="InterPro" id="IPR042099">
    <property type="entry name" value="ANL_N_sf"/>
</dbReference>
<organism evidence="5 6">
    <name type="scientific">Aspergillus leporis</name>
    <dbReference type="NCBI Taxonomy" id="41062"/>
    <lineage>
        <taxon>Eukaryota</taxon>
        <taxon>Fungi</taxon>
        <taxon>Dikarya</taxon>
        <taxon>Ascomycota</taxon>
        <taxon>Pezizomycotina</taxon>
        <taxon>Eurotiomycetes</taxon>
        <taxon>Eurotiomycetidae</taxon>
        <taxon>Eurotiales</taxon>
        <taxon>Aspergillaceae</taxon>
        <taxon>Aspergillus</taxon>
        <taxon>Aspergillus subgen. Circumdati</taxon>
    </lineage>
</organism>
<keyword evidence="3" id="KW-1133">Transmembrane helix</keyword>
<dbReference type="PANTHER" id="PTHR24096:SF149">
    <property type="entry name" value="AMP-BINDING DOMAIN-CONTAINING PROTEIN-RELATED"/>
    <property type="match status" value="1"/>
</dbReference>
<comment type="similarity">
    <text evidence="1">Belongs to the ATP-dependent AMP-binding enzyme family.</text>
</comment>
<evidence type="ECO:0000256" key="2">
    <source>
        <dbReference type="ARBA" id="ARBA00022598"/>
    </source>
</evidence>
<keyword evidence="3" id="KW-0812">Transmembrane</keyword>
<dbReference type="GO" id="GO:0016405">
    <property type="term" value="F:CoA-ligase activity"/>
    <property type="evidence" value="ECO:0007669"/>
    <property type="project" value="TreeGrafter"/>
</dbReference>
<dbReference type="EMBL" id="ML732408">
    <property type="protein sequence ID" value="KAB8068216.1"/>
    <property type="molecule type" value="Genomic_DNA"/>
</dbReference>
<dbReference type="PANTHER" id="PTHR24096">
    <property type="entry name" value="LONG-CHAIN-FATTY-ACID--COA LIGASE"/>
    <property type="match status" value="1"/>
</dbReference>